<reference evidence="2" key="1">
    <citation type="submission" date="2016-05" db="EMBL/GenBank/DDBJ databases">
        <authorList>
            <person name="Lavstsen T."/>
            <person name="Jespersen J.S."/>
        </authorList>
    </citation>
    <scope>NUCLEOTIDE SEQUENCE</scope>
    <source>
        <tissue evidence="2">Brain</tissue>
    </source>
</reference>
<dbReference type="EMBL" id="HADY01006379">
    <property type="protein sequence ID" value="SBP44864.1"/>
    <property type="molecule type" value="Transcribed_RNA"/>
</dbReference>
<accession>A0A1A7ZQ29</accession>
<dbReference type="AlphaFoldDB" id="A0A1A7ZQ29"/>
<feature type="region of interest" description="Disordered" evidence="1">
    <location>
        <begin position="26"/>
        <end position="100"/>
    </location>
</feature>
<protein>
    <submittedName>
        <fullName evidence="2">Uncharacterized protein</fullName>
    </submittedName>
</protein>
<reference evidence="2" key="2">
    <citation type="submission" date="2016-06" db="EMBL/GenBank/DDBJ databases">
        <title>The genome of a short-lived fish provides insights into sex chromosome evolution and the genetic control of aging.</title>
        <authorList>
            <person name="Reichwald K."/>
            <person name="Felder M."/>
            <person name="Petzold A."/>
            <person name="Koch P."/>
            <person name="Groth M."/>
            <person name="Platzer M."/>
        </authorList>
    </citation>
    <scope>NUCLEOTIDE SEQUENCE</scope>
    <source>
        <tissue evidence="2">Brain</tissue>
    </source>
</reference>
<sequence>PDINPELQTRWATMNLGISRFRKRLEITPSTTEPHSLSSPYSEHSSNTETRPESRPRLHRKNVEMQGKDSSPVLENKAQNVSITLKDPYPKYTSLGNKEP</sequence>
<feature type="compositionally biased region" description="Basic and acidic residues" evidence="1">
    <location>
        <begin position="50"/>
        <end position="67"/>
    </location>
</feature>
<name>A0A1A7ZQ29_NOTFU</name>
<gene>
    <name evidence="2" type="primary">CT583700.1</name>
</gene>
<evidence type="ECO:0000256" key="1">
    <source>
        <dbReference type="SAM" id="MobiDB-lite"/>
    </source>
</evidence>
<organism evidence="2">
    <name type="scientific">Nothobranchius furzeri</name>
    <name type="common">Turquoise killifish</name>
    <dbReference type="NCBI Taxonomy" id="105023"/>
    <lineage>
        <taxon>Eukaryota</taxon>
        <taxon>Metazoa</taxon>
        <taxon>Chordata</taxon>
        <taxon>Craniata</taxon>
        <taxon>Vertebrata</taxon>
        <taxon>Euteleostomi</taxon>
        <taxon>Actinopterygii</taxon>
        <taxon>Neopterygii</taxon>
        <taxon>Teleostei</taxon>
        <taxon>Neoteleostei</taxon>
        <taxon>Acanthomorphata</taxon>
        <taxon>Ovalentaria</taxon>
        <taxon>Atherinomorphae</taxon>
        <taxon>Cyprinodontiformes</taxon>
        <taxon>Nothobranchiidae</taxon>
        <taxon>Nothobranchius</taxon>
    </lineage>
</organism>
<feature type="compositionally biased region" description="Low complexity" evidence="1">
    <location>
        <begin position="33"/>
        <end position="45"/>
    </location>
</feature>
<feature type="non-terminal residue" evidence="2">
    <location>
        <position position="1"/>
    </location>
</feature>
<evidence type="ECO:0000313" key="2">
    <source>
        <dbReference type="EMBL" id="SBP44864.1"/>
    </source>
</evidence>
<proteinExistence type="predicted"/>
<feature type="non-terminal residue" evidence="2">
    <location>
        <position position="100"/>
    </location>
</feature>